<evidence type="ECO:0000256" key="1">
    <source>
        <dbReference type="ARBA" id="ARBA00004690"/>
    </source>
</evidence>
<evidence type="ECO:0000313" key="12">
    <source>
        <dbReference type="EMBL" id="KAF6051132.1"/>
    </source>
</evidence>
<dbReference type="SUPFAM" id="SSF52540">
    <property type="entry name" value="P-loop containing nucleoside triphosphate hydrolases"/>
    <property type="match status" value="1"/>
</dbReference>
<dbReference type="InterPro" id="IPR029057">
    <property type="entry name" value="PRTase-like"/>
</dbReference>
<comment type="catalytic activity">
    <reaction evidence="8">
        <text>cytidine + ATP = CMP + ADP + H(+)</text>
        <dbReference type="Rhea" id="RHEA:24674"/>
        <dbReference type="ChEBI" id="CHEBI:15378"/>
        <dbReference type="ChEBI" id="CHEBI:17562"/>
        <dbReference type="ChEBI" id="CHEBI:30616"/>
        <dbReference type="ChEBI" id="CHEBI:60377"/>
        <dbReference type="ChEBI" id="CHEBI:456216"/>
        <dbReference type="EC" id="2.7.1.48"/>
    </reaction>
</comment>
<comment type="similarity">
    <text evidence="3 8">Belongs to the uridine kinase family.</text>
</comment>
<dbReference type="EMBL" id="JABWAB010000005">
    <property type="protein sequence ID" value="KAF6051132.1"/>
    <property type="molecule type" value="Genomic_DNA"/>
</dbReference>
<dbReference type="PRINTS" id="PR00988">
    <property type="entry name" value="URIDINKINASE"/>
</dbReference>
<organism evidence="12 13">
    <name type="scientific">Candida parapsilosis</name>
    <name type="common">Yeast</name>
    <dbReference type="NCBI Taxonomy" id="5480"/>
    <lineage>
        <taxon>Eukaryota</taxon>
        <taxon>Fungi</taxon>
        <taxon>Dikarya</taxon>
        <taxon>Ascomycota</taxon>
        <taxon>Saccharomycotina</taxon>
        <taxon>Pichiomycetes</taxon>
        <taxon>Debaryomycetaceae</taxon>
        <taxon>Candida/Lodderomyces clade</taxon>
        <taxon>Candida</taxon>
    </lineage>
</organism>
<feature type="compositionally biased region" description="Basic and acidic residues" evidence="9">
    <location>
        <begin position="44"/>
        <end position="55"/>
    </location>
</feature>
<feature type="domain" description="Phosphoribulokinase/uridine kinase" evidence="10">
    <location>
        <begin position="159"/>
        <end position="346"/>
    </location>
</feature>
<dbReference type="Gene3D" id="3.40.50.2020">
    <property type="match status" value="1"/>
</dbReference>
<evidence type="ECO:0000256" key="2">
    <source>
        <dbReference type="ARBA" id="ARBA00004784"/>
    </source>
</evidence>
<comment type="pathway">
    <text evidence="2 8">Pyrimidine metabolism; CTP biosynthesis via salvage pathway; CTP from cytidine: step 1/3.</text>
</comment>
<dbReference type="Pfam" id="PF14681">
    <property type="entry name" value="UPRTase"/>
    <property type="match status" value="1"/>
</dbReference>
<proteinExistence type="inferred from homology"/>
<dbReference type="InterPro" id="IPR000836">
    <property type="entry name" value="PRTase_dom"/>
</dbReference>
<gene>
    <name evidence="12" type="ORF">FOB60_003800</name>
</gene>
<dbReference type="NCBIfam" id="NF004018">
    <property type="entry name" value="PRK05480.1"/>
    <property type="match status" value="1"/>
</dbReference>
<dbReference type="InterPro" id="IPR027417">
    <property type="entry name" value="P-loop_NTPase"/>
</dbReference>
<dbReference type="FunFam" id="3.40.50.300:FF:000339">
    <property type="entry name" value="Uridine kinase"/>
    <property type="match status" value="1"/>
</dbReference>
<evidence type="ECO:0000259" key="10">
    <source>
        <dbReference type="Pfam" id="PF00485"/>
    </source>
</evidence>
<evidence type="ECO:0000313" key="13">
    <source>
        <dbReference type="Proteomes" id="UP000590412"/>
    </source>
</evidence>
<feature type="compositionally biased region" description="Acidic residues" evidence="9">
    <location>
        <begin position="34"/>
        <end position="43"/>
    </location>
</feature>
<dbReference type="FunFam" id="3.40.50.2020:FF:000010">
    <property type="entry name" value="Uridine-cytidine kinase"/>
    <property type="match status" value="1"/>
</dbReference>
<dbReference type="GO" id="GO:0005524">
    <property type="term" value="F:ATP binding"/>
    <property type="evidence" value="ECO:0007669"/>
    <property type="project" value="UniProtKB-KW"/>
</dbReference>
<evidence type="ECO:0000259" key="11">
    <source>
        <dbReference type="Pfam" id="PF14681"/>
    </source>
</evidence>
<dbReference type="GO" id="GO:0004849">
    <property type="term" value="F:uridine kinase activity"/>
    <property type="evidence" value="ECO:0007669"/>
    <property type="project" value="UniProtKB-EC"/>
</dbReference>
<dbReference type="GO" id="GO:0008655">
    <property type="term" value="P:pyrimidine-containing compound salvage"/>
    <property type="evidence" value="ECO:0007669"/>
    <property type="project" value="EnsemblFungi"/>
</dbReference>
<evidence type="ECO:0000256" key="3">
    <source>
        <dbReference type="ARBA" id="ARBA00005408"/>
    </source>
</evidence>
<evidence type="ECO:0000256" key="9">
    <source>
        <dbReference type="SAM" id="MobiDB-lite"/>
    </source>
</evidence>
<evidence type="ECO:0000256" key="6">
    <source>
        <dbReference type="ARBA" id="ARBA00022777"/>
    </source>
</evidence>
<keyword evidence="6 8" id="KW-0418">Kinase</keyword>
<keyword evidence="7 8" id="KW-0067">ATP-binding</keyword>
<evidence type="ECO:0000256" key="5">
    <source>
        <dbReference type="ARBA" id="ARBA00022741"/>
    </source>
</evidence>
<dbReference type="InterPro" id="IPR000764">
    <property type="entry name" value="Uridine_kinase-like"/>
</dbReference>
<dbReference type="Proteomes" id="UP000590412">
    <property type="component" value="Unassembled WGS sequence"/>
</dbReference>
<feature type="region of interest" description="Disordered" evidence="9">
    <location>
        <begin position="1"/>
        <end position="68"/>
    </location>
</feature>
<dbReference type="InterPro" id="IPR006083">
    <property type="entry name" value="PRK/URK"/>
</dbReference>
<protein>
    <recommendedName>
        <fullName evidence="8">Uridine kinase</fullName>
        <ecNumber evidence="8">2.7.1.48</ecNumber>
    </recommendedName>
</protein>
<accession>A0A8X7NMB7</accession>
<keyword evidence="4 8" id="KW-0808">Transferase</keyword>
<comment type="pathway">
    <text evidence="1 8">Pyrimidine metabolism; UMP biosynthesis via salvage pathway; UMP from uridine: step 1/1.</text>
</comment>
<evidence type="ECO:0000256" key="7">
    <source>
        <dbReference type="ARBA" id="ARBA00022840"/>
    </source>
</evidence>
<comment type="caution">
    <text evidence="12">The sequence shown here is derived from an EMBL/GenBank/DDBJ whole genome shotgun (WGS) entry which is preliminary data.</text>
</comment>
<dbReference type="AlphaFoldDB" id="A0A8X7NMB7"/>
<sequence>MSSLPKQRRYSRIAPTQSETSSFISLTGETVRGDDDDDDDDNDDKNPAFDEEGKLFRPPGVSHSSSELRVEGNLAGGADQPMEYSQSNSIVSPTLGVSDPSKLGQSAFASPSESTVSVSSPSISTTSRVNLVSEYTQDEQLRDKLAHSSYIPPWTAPYIIGIAGNSGSGKTSISQQIIQGINQPWTVLLSFDNFYKSLSPEESRRAFANEYDFDTPSSLDLDAVVETVRTLKRGGKSTIPVYSFAKHARIDKTNTIYGANVIIVEGLYALYDPRLLAMMDLKIYVDTDLDICLSRRLIRDILYRGRDLNGAIKQWTTFVKPNAVKYINPTKENADLVIPRGLDNTIAIDLMIKHIKNQLALKSKKHLQNLKSLGYDIAFKVESYPNLKIMRPTNQLRGINAILFNKNTSRDDFIFYFNRLSGLLIEHAQSNFYDYKPKEVICFEKPYKYQGLRAQQSQMVAVSIIRSGDCFMTSLKKTFPELTVGKMLIQSDSSTGEPQLHYESLPHNISSIGKILLLDSQTISGAGAIMAIQVLVDHKVKQENIIFVSYLSTEIGVRRILNVFPKVQLVIGKLSSMDATQFGEAESGNKGNALWYNEESFLDSHWHFRNRFIDSLYFGTD</sequence>
<comment type="catalytic activity">
    <reaction evidence="8">
        <text>uridine + ATP = UMP + ADP + H(+)</text>
        <dbReference type="Rhea" id="RHEA:16825"/>
        <dbReference type="ChEBI" id="CHEBI:15378"/>
        <dbReference type="ChEBI" id="CHEBI:16704"/>
        <dbReference type="ChEBI" id="CHEBI:30616"/>
        <dbReference type="ChEBI" id="CHEBI:57865"/>
        <dbReference type="ChEBI" id="CHEBI:456216"/>
        <dbReference type="EC" id="2.7.1.48"/>
    </reaction>
</comment>
<keyword evidence="5 8" id="KW-0547">Nucleotide-binding</keyword>
<dbReference type="Gene3D" id="3.40.50.300">
    <property type="entry name" value="P-loop containing nucleotide triphosphate hydrolases"/>
    <property type="match status" value="1"/>
</dbReference>
<dbReference type="CDD" id="cd02023">
    <property type="entry name" value="UMPK"/>
    <property type="match status" value="1"/>
</dbReference>
<dbReference type="PANTHER" id="PTHR10285">
    <property type="entry name" value="URIDINE KINASE"/>
    <property type="match status" value="1"/>
</dbReference>
<dbReference type="OrthoDB" id="738517at2759"/>
<dbReference type="EC" id="2.7.1.48" evidence="8"/>
<feature type="compositionally biased region" description="Basic residues" evidence="9">
    <location>
        <begin position="1"/>
        <end position="11"/>
    </location>
</feature>
<dbReference type="Pfam" id="PF00485">
    <property type="entry name" value="PRK"/>
    <property type="match status" value="1"/>
</dbReference>
<reference evidence="12" key="1">
    <citation type="submission" date="2020-03" db="EMBL/GenBank/DDBJ databases">
        <title>FDA dAtabase for Regulatory Grade micrObial Sequences (FDA-ARGOS): Supporting development and validation of Infectious Disease Dx tests.</title>
        <authorList>
            <person name="Campos J."/>
            <person name="Goldberg B."/>
            <person name="Tallon L."/>
            <person name="Sadzewicz L."/>
            <person name="Vavikolanu K."/>
            <person name="Mehta A."/>
            <person name="Aluvathingal J."/>
            <person name="Nadendla S."/>
            <person name="Nandy P."/>
            <person name="Geyer C."/>
            <person name="Yan Y."/>
            <person name="Sichtig H."/>
        </authorList>
    </citation>
    <scope>NUCLEOTIDE SEQUENCE [LARGE SCALE GENOMIC DNA]</scope>
    <source>
        <strain evidence="12">FDAARGOS_652</strain>
    </source>
</reference>
<name>A0A8X7NMB7_CANPA</name>
<dbReference type="NCBIfam" id="TIGR00235">
    <property type="entry name" value="udk"/>
    <property type="match status" value="1"/>
</dbReference>
<evidence type="ECO:0000256" key="4">
    <source>
        <dbReference type="ARBA" id="ARBA00022679"/>
    </source>
</evidence>
<feature type="domain" description="Phosphoribosyltransferase" evidence="11">
    <location>
        <begin position="392"/>
        <end position="582"/>
    </location>
</feature>
<evidence type="ECO:0000256" key="8">
    <source>
        <dbReference type="RuleBase" id="RU003825"/>
    </source>
</evidence>
<dbReference type="SUPFAM" id="SSF53271">
    <property type="entry name" value="PRTase-like"/>
    <property type="match status" value="1"/>
</dbReference>
<feature type="compositionally biased region" description="Polar residues" evidence="9">
    <location>
        <begin position="14"/>
        <end position="28"/>
    </location>
</feature>